<proteinExistence type="predicted"/>
<name>A0ABP7NJS3_9MICO</name>
<dbReference type="RefSeq" id="WP_344820258.1">
    <property type="nucleotide sequence ID" value="NZ_BAABCP010000002.1"/>
</dbReference>
<gene>
    <name evidence="1" type="ORF">GCM10022383_27310</name>
</gene>
<keyword evidence="2" id="KW-1185">Reference proteome</keyword>
<evidence type="ECO:0000313" key="2">
    <source>
        <dbReference type="Proteomes" id="UP001501591"/>
    </source>
</evidence>
<evidence type="ECO:0000313" key="1">
    <source>
        <dbReference type="EMBL" id="GAA3948080.1"/>
    </source>
</evidence>
<comment type="caution">
    <text evidence="1">The sequence shown here is derived from an EMBL/GenBank/DDBJ whole genome shotgun (WGS) entry which is preliminary data.</text>
</comment>
<protein>
    <submittedName>
        <fullName evidence="1">Uncharacterized protein</fullName>
    </submittedName>
</protein>
<dbReference type="EMBL" id="BAABCP010000002">
    <property type="protein sequence ID" value="GAA3948080.1"/>
    <property type="molecule type" value="Genomic_DNA"/>
</dbReference>
<accession>A0ABP7NJS3</accession>
<reference evidence="2" key="1">
    <citation type="journal article" date="2019" name="Int. J. Syst. Evol. Microbiol.">
        <title>The Global Catalogue of Microorganisms (GCM) 10K type strain sequencing project: providing services to taxonomists for standard genome sequencing and annotation.</title>
        <authorList>
            <consortium name="The Broad Institute Genomics Platform"/>
            <consortium name="The Broad Institute Genome Sequencing Center for Infectious Disease"/>
            <person name="Wu L."/>
            <person name="Ma J."/>
        </authorList>
    </citation>
    <scope>NUCLEOTIDE SEQUENCE [LARGE SCALE GENOMIC DNA]</scope>
    <source>
        <strain evidence="2">JCM 17024</strain>
    </source>
</reference>
<organism evidence="1 2">
    <name type="scientific">Microbacterium soli</name>
    <dbReference type="NCBI Taxonomy" id="446075"/>
    <lineage>
        <taxon>Bacteria</taxon>
        <taxon>Bacillati</taxon>
        <taxon>Actinomycetota</taxon>
        <taxon>Actinomycetes</taxon>
        <taxon>Micrococcales</taxon>
        <taxon>Microbacteriaceae</taxon>
        <taxon>Microbacterium</taxon>
    </lineage>
</organism>
<sequence length="342" mass="38593">MTGKPQVCTHHGCDRKPVARRLCRKHYQAAWKADELGVHKKLPPRVKDPKVCPPEHKHAGSLVCYNLHQCRCVPCVEHRGEADQRRKKDKAYGRYDNGLVDVTPVREHVLMLGEYGIGYKRVAQLAGFKSSTPVRTIIWGRMDPGPRFGEMQKRVKRETAEKILAIQPVIENLAPGQKVASVGAIRRLQALVHAGWSMSKLAQRLDLSPSNFGSLMERDEVLVSTWIAVRDLFVELWDQEPPHADWHDKTAYSRSKRYAQARGWLPALAWDDIDTDPAPAVVEADETTKGERVLEDVEWLLDAGEPVTQIAQAVGRRLDAIAKLAERHGRVDLARHFWGKAA</sequence>
<dbReference type="Proteomes" id="UP001501591">
    <property type="component" value="Unassembled WGS sequence"/>
</dbReference>